<dbReference type="Proteomes" id="UP000187203">
    <property type="component" value="Unassembled WGS sequence"/>
</dbReference>
<proteinExistence type="predicted"/>
<dbReference type="AlphaFoldDB" id="A0A1R3GYA2"/>
<dbReference type="OrthoDB" id="10407135at2759"/>
<evidence type="ECO:0000256" key="1">
    <source>
        <dbReference type="SAM" id="Coils"/>
    </source>
</evidence>
<comment type="caution">
    <text evidence="2">The sequence shown here is derived from an EMBL/GenBank/DDBJ whole genome shotgun (WGS) entry which is preliminary data.</text>
</comment>
<evidence type="ECO:0000313" key="2">
    <source>
        <dbReference type="EMBL" id="OMO63027.1"/>
    </source>
</evidence>
<accession>A0A1R3GYA2</accession>
<feature type="coiled-coil region" evidence="1">
    <location>
        <begin position="95"/>
        <end position="122"/>
    </location>
</feature>
<organism evidence="2 3">
    <name type="scientific">Corchorus olitorius</name>
    <dbReference type="NCBI Taxonomy" id="93759"/>
    <lineage>
        <taxon>Eukaryota</taxon>
        <taxon>Viridiplantae</taxon>
        <taxon>Streptophyta</taxon>
        <taxon>Embryophyta</taxon>
        <taxon>Tracheophyta</taxon>
        <taxon>Spermatophyta</taxon>
        <taxon>Magnoliopsida</taxon>
        <taxon>eudicotyledons</taxon>
        <taxon>Gunneridae</taxon>
        <taxon>Pentapetalae</taxon>
        <taxon>rosids</taxon>
        <taxon>malvids</taxon>
        <taxon>Malvales</taxon>
        <taxon>Malvaceae</taxon>
        <taxon>Grewioideae</taxon>
        <taxon>Apeibeae</taxon>
        <taxon>Corchorus</taxon>
    </lineage>
</organism>
<gene>
    <name evidence="2" type="ORF">COLO4_32766</name>
</gene>
<protein>
    <submittedName>
        <fullName evidence="2">Transcription coactivator protein</fullName>
    </submittedName>
</protein>
<keyword evidence="1" id="KW-0175">Coiled coil</keyword>
<sequence length="180" mass="20270">MSSVSVEQCRFNRINRKALMLGKIPHVSSQVAPVVDSDISTPLVAAVKHDEAKINRAQRKAKTSSKVRGQKHVNVGTVDEQKNHVNQPPLALPLVSSDEARIRRAERRMKRLHKNTDVLDSRANSLPTPKVPVTDYSQSTLYTKQSQVQKFVRFTFNHEFQSLDYLSHDGLQSNDQSNNG</sequence>
<evidence type="ECO:0000313" key="3">
    <source>
        <dbReference type="Proteomes" id="UP000187203"/>
    </source>
</evidence>
<name>A0A1R3GYA2_9ROSI</name>
<dbReference type="EMBL" id="AWUE01021208">
    <property type="protein sequence ID" value="OMO63027.1"/>
    <property type="molecule type" value="Genomic_DNA"/>
</dbReference>
<keyword evidence="3" id="KW-1185">Reference proteome</keyword>
<reference evidence="3" key="1">
    <citation type="submission" date="2013-09" db="EMBL/GenBank/DDBJ databases">
        <title>Corchorus olitorius genome sequencing.</title>
        <authorList>
            <person name="Alam M."/>
            <person name="Haque M.S."/>
            <person name="Islam M.S."/>
            <person name="Emdad E.M."/>
            <person name="Islam M.M."/>
            <person name="Ahmed B."/>
            <person name="Halim A."/>
            <person name="Hossen Q.M.M."/>
            <person name="Hossain M.Z."/>
            <person name="Ahmed R."/>
            <person name="Khan M.M."/>
            <person name="Islam R."/>
            <person name="Rashid M.M."/>
            <person name="Khan S.A."/>
            <person name="Rahman M.S."/>
            <person name="Alam M."/>
            <person name="Yahiya A.S."/>
            <person name="Khan M.S."/>
            <person name="Azam M.S."/>
            <person name="Haque T."/>
            <person name="Lashkar M.Z.H."/>
            <person name="Akhand A.I."/>
            <person name="Morshed G."/>
            <person name="Roy S."/>
            <person name="Uddin K.S."/>
            <person name="Rabeya T."/>
            <person name="Hossain A.S."/>
            <person name="Chowdhury A."/>
            <person name="Snigdha A.R."/>
            <person name="Mortoza M.S."/>
            <person name="Matin S.A."/>
            <person name="Hoque S.M.E."/>
            <person name="Islam M.K."/>
            <person name="Roy D.K."/>
            <person name="Haider R."/>
            <person name="Moosa M.M."/>
            <person name="Elias S.M."/>
            <person name="Hasan A.M."/>
            <person name="Jahan S."/>
            <person name="Shafiuddin M."/>
            <person name="Mahmood N."/>
            <person name="Shommy N.S."/>
        </authorList>
    </citation>
    <scope>NUCLEOTIDE SEQUENCE [LARGE SCALE GENOMIC DNA]</scope>
    <source>
        <strain evidence="3">cv. O-4</strain>
    </source>
</reference>